<evidence type="ECO:0000256" key="5">
    <source>
        <dbReference type="ARBA" id="ARBA00023136"/>
    </source>
</evidence>
<dbReference type="PANTHER" id="PTHR22779:SF6">
    <property type="entry name" value="SD17342P"/>
    <property type="match status" value="1"/>
</dbReference>
<comment type="similarity">
    <text evidence="2">Belongs to the TMEM170 family.</text>
</comment>
<feature type="transmembrane region" description="Helical" evidence="7">
    <location>
        <begin position="46"/>
        <end position="66"/>
    </location>
</feature>
<feature type="transmembrane region" description="Helical" evidence="7">
    <location>
        <begin position="179"/>
        <end position="198"/>
    </location>
</feature>
<feature type="compositionally biased region" description="Low complexity" evidence="6">
    <location>
        <begin position="84"/>
        <end position="94"/>
    </location>
</feature>
<comment type="subcellular location">
    <subcellularLocation>
        <location evidence="1">Membrane</location>
        <topology evidence="1">Multi-pass membrane protein</topology>
    </subcellularLocation>
</comment>
<evidence type="ECO:0000256" key="4">
    <source>
        <dbReference type="ARBA" id="ARBA00022989"/>
    </source>
</evidence>
<dbReference type="STRING" id="1077348.A0A2G8RTT2"/>
<accession>A0A2G8RTT2</accession>
<keyword evidence="5 7" id="KW-0472">Membrane</keyword>
<reference evidence="8 9" key="1">
    <citation type="journal article" date="2015" name="Sci. Rep.">
        <title>Chromosome-level genome map provides insights into diverse defense mechanisms in the medicinal fungus Ganoderma sinense.</title>
        <authorList>
            <person name="Zhu Y."/>
            <person name="Xu J."/>
            <person name="Sun C."/>
            <person name="Zhou S."/>
            <person name="Xu H."/>
            <person name="Nelson D.R."/>
            <person name="Qian J."/>
            <person name="Song J."/>
            <person name="Luo H."/>
            <person name="Xiang L."/>
            <person name="Li Y."/>
            <person name="Xu Z."/>
            <person name="Ji A."/>
            <person name="Wang L."/>
            <person name="Lu S."/>
            <person name="Hayward A."/>
            <person name="Sun W."/>
            <person name="Li X."/>
            <person name="Schwartz D.C."/>
            <person name="Wang Y."/>
            <person name="Chen S."/>
        </authorList>
    </citation>
    <scope>NUCLEOTIDE SEQUENCE [LARGE SCALE GENOMIC DNA]</scope>
    <source>
        <strain evidence="8 9">ZZ0214-1</strain>
    </source>
</reference>
<dbReference type="AlphaFoldDB" id="A0A2G8RTT2"/>
<keyword evidence="4 7" id="KW-1133">Transmembrane helix</keyword>
<feature type="transmembrane region" description="Helical" evidence="7">
    <location>
        <begin position="139"/>
        <end position="167"/>
    </location>
</feature>
<dbReference type="InterPro" id="IPR019334">
    <property type="entry name" value="TMEM170A/B/YPR153W-like"/>
</dbReference>
<evidence type="ECO:0000256" key="2">
    <source>
        <dbReference type="ARBA" id="ARBA00006325"/>
    </source>
</evidence>
<keyword evidence="9" id="KW-1185">Reference proteome</keyword>
<evidence type="ECO:0000256" key="3">
    <source>
        <dbReference type="ARBA" id="ARBA00022692"/>
    </source>
</evidence>
<sequence>MSDTEVPSWPSLYDISIELFPISHREPIQPHGKYLTDANDVFRFTLFWTLVLYAPAFIICGLYAFFNLSFPPRRPDHKGHKRPGPSNGGPSFSSADNEAIPLRRRDDQQLGAGARSQSQFRVPSRAPARQNETRSRLTFAVLVFMLFATFALGSAVVGSAIIGFVLAGLYKAGNYNMSTWIPFLGAMIQTLLGFLALWPTVIDII</sequence>
<organism evidence="8 9">
    <name type="scientific">Ganoderma sinense ZZ0214-1</name>
    <dbReference type="NCBI Taxonomy" id="1077348"/>
    <lineage>
        <taxon>Eukaryota</taxon>
        <taxon>Fungi</taxon>
        <taxon>Dikarya</taxon>
        <taxon>Basidiomycota</taxon>
        <taxon>Agaricomycotina</taxon>
        <taxon>Agaricomycetes</taxon>
        <taxon>Polyporales</taxon>
        <taxon>Polyporaceae</taxon>
        <taxon>Ganoderma</taxon>
    </lineage>
</organism>
<feature type="region of interest" description="Disordered" evidence="6">
    <location>
        <begin position="76"/>
        <end position="97"/>
    </location>
</feature>
<dbReference type="Proteomes" id="UP000230002">
    <property type="component" value="Unassembled WGS sequence"/>
</dbReference>
<keyword evidence="3 7" id="KW-0812">Transmembrane</keyword>
<dbReference type="GO" id="GO:0016020">
    <property type="term" value="C:membrane"/>
    <property type="evidence" value="ECO:0007669"/>
    <property type="project" value="UniProtKB-SubCell"/>
</dbReference>
<evidence type="ECO:0000313" key="8">
    <source>
        <dbReference type="EMBL" id="PIL24909.1"/>
    </source>
</evidence>
<dbReference type="OrthoDB" id="2131401at2759"/>
<evidence type="ECO:0000313" key="9">
    <source>
        <dbReference type="Proteomes" id="UP000230002"/>
    </source>
</evidence>
<evidence type="ECO:0000256" key="6">
    <source>
        <dbReference type="SAM" id="MobiDB-lite"/>
    </source>
</evidence>
<dbReference type="PANTHER" id="PTHR22779">
    <property type="entry name" value="SD17342P"/>
    <property type="match status" value="1"/>
</dbReference>
<name>A0A2G8RTT2_9APHY</name>
<comment type="caution">
    <text evidence="8">The sequence shown here is derived from an EMBL/GenBank/DDBJ whole genome shotgun (WGS) entry which is preliminary data.</text>
</comment>
<proteinExistence type="inferred from homology"/>
<protein>
    <submittedName>
        <fullName evidence="8">Uncharacterized protein</fullName>
    </submittedName>
</protein>
<evidence type="ECO:0000256" key="7">
    <source>
        <dbReference type="SAM" id="Phobius"/>
    </source>
</evidence>
<evidence type="ECO:0000256" key="1">
    <source>
        <dbReference type="ARBA" id="ARBA00004141"/>
    </source>
</evidence>
<gene>
    <name evidence="8" type="ORF">GSI_12796</name>
</gene>
<dbReference type="EMBL" id="AYKW01000056">
    <property type="protein sequence ID" value="PIL24909.1"/>
    <property type="molecule type" value="Genomic_DNA"/>
</dbReference>